<dbReference type="RefSeq" id="WP_245683008.1">
    <property type="nucleotide sequence ID" value="NZ_FNFK01000006.1"/>
</dbReference>
<reference evidence="6" key="1">
    <citation type="submission" date="2016-10" db="EMBL/GenBank/DDBJ databases">
        <authorList>
            <person name="Varghese N."/>
            <person name="Submissions S."/>
        </authorList>
    </citation>
    <scope>NUCLEOTIDE SEQUENCE [LARGE SCALE GENOMIC DNA]</scope>
    <source>
        <strain evidence="6">DSM 19181</strain>
    </source>
</reference>
<keyword evidence="1" id="KW-0805">Transcription regulation</keyword>
<keyword evidence="3" id="KW-0804">Transcription</keyword>
<dbReference type="InterPro" id="IPR051011">
    <property type="entry name" value="Metal_resp_trans_reg"/>
</dbReference>
<keyword evidence="6" id="KW-1185">Reference proteome</keyword>
<evidence type="ECO:0000256" key="1">
    <source>
        <dbReference type="ARBA" id="ARBA00023015"/>
    </source>
</evidence>
<organism evidence="5 6">
    <name type="scientific">Alkalibacterium thalassium</name>
    <dbReference type="NCBI Taxonomy" id="426701"/>
    <lineage>
        <taxon>Bacteria</taxon>
        <taxon>Bacillati</taxon>
        <taxon>Bacillota</taxon>
        <taxon>Bacilli</taxon>
        <taxon>Lactobacillales</taxon>
        <taxon>Carnobacteriaceae</taxon>
        <taxon>Alkalibacterium</taxon>
    </lineage>
</organism>
<protein>
    <submittedName>
        <fullName evidence="5">Transcriptional regulator, ArsR family</fullName>
    </submittedName>
</protein>
<dbReference type="SMART" id="SM00418">
    <property type="entry name" value="HTH_ARSR"/>
    <property type="match status" value="1"/>
</dbReference>
<name>A0A1G8XDG6_9LACT</name>
<dbReference type="CDD" id="cd00090">
    <property type="entry name" value="HTH_ARSR"/>
    <property type="match status" value="1"/>
</dbReference>
<keyword evidence="2" id="KW-0238">DNA-binding</keyword>
<dbReference type="InterPro" id="IPR036390">
    <property type="entry name" value="WH_DNA-bd_sf"/>
</dbReference>
<gene>
    <name evidence="5" type="ORF">SAMN04488098_100646</name>
</gene>
<dbReference type="SUPFAM" id="SSF46785">
    <property type="entry name" value="Winged helix' DNA-binding domain"/>
    <property type="match status" value="1"/>
</dbReference>
<dbReference type="GO" id="GO:0003700">
    <property type="term" value="F:DNA-binding transcription factor activity"/>
    <property type="evidence" value="ECO:0007669"/>
    <property type="project" value="InterPro"/>
</dbReference>
<proteinExistence type="predicted"/>
<dbReference type="PANTHER" id="PTHR43132:SF6">
    <property type="entry name" value="HTH-TYPE TRANSCRIPTIONAL REPRESSOR CZRA"/>
    <property type="match status" value="1"/>
</dbReference>
<dbReference type="NCBIfam" id="NF033788">
    <property type="entry name" value="HTH_metalloreg"/>
    <property type="match status" value="1"/>
</dbReference>
<evidence type="ECO:0000259" key="4">
    <source>
        <dbReference type="PROSITE" id="PS50987"/>
    </source>
</evidence>
<dbReference type="Gene3D" id="1.10.10.10">
    <property type="entry name" value="Winged helix-like DNA-binding domain superfamily/Winged helix DNA-binding domain"/>
    <property type="match status" value="1"/>
</dbReference>
<sequence>MSLSGETINEVTDLFKALSDPGRLKIIYALSDSEMSVTELAESLEVKQSALSHQLKILKNVRLVGVRREGRKRVYSLADDHVYNLLTQVISHANEKR</sequence>
<evidence type="ECO:0000313" key="5">
    <source>
        <dbReference type="EMBL" id="SDJ88446.1"/>
    </source>
</evidence>
<feature type="domain" description="HTH arsR-type" evidence="4">
    <location>
        <begin position="3"/>
        <end position="97"/>
    </location>
</feature>
<dbReference type="EMBL" id="FNFK01000006">
    <property type="protein sequence ID" value="SDJ88446.1"/>
    <property type="molecule type" value="Genomic_DNA"/>
</dbReference>
<evidence type="ECO:0000256" key="3">
    <source>
        <dbReference type="ARBA" id="ARBA00023163"/>
    </source>
</evidence>
<dbReference type="InterPro" id="IPR011991">
    <property type="entry name" value="ArsR-like_HTH"/>
</dbReference>
<dbReference type="Pfam" id="PF01022">
    <property type="entry name" value="HTH_5"/>
    <property type="match status" value="1"/>
</dbReference>
<dbReference type="PROSITE" id="PS50987">
    <property type="entry name" value="HTH_ARSR_2"/>
    <property type="match status" value="1"/>
</dbReference>
<dbReference type="GO" id="GO:0003677">
    <property type="term" value="F:DNA binding"/>
    <property type="evidence" value="ECO:0007669"/>
    <property type="project" value="UniProtKB-KW"/>
</dbReference>
<evidence type="ECO:0000313" key="6">
    <source>
        <dbReference type="Proteomes" id="UP000199433"/>
    </source>
</evidence>
<dbReference type="InterPro" id="IPR001845">
    <property type="entry name" value="HTH_ArsR_DNA-bd_dom"/>
</dbReference>
<dbReference type="AlphaFoldDB" id="A0A1G8XDG6"/>
<accession>A0A1G8XDG6</accession>
<dbReference type="PRINTS" id="PR00778">
    <property type="entry name" value="HTHARSR"/>
</dbReference>
<dbReference type="STRING" id="426701.SAMN04488098_100646"/>
<dbReference type="PANTHER" id="PTHR43132">
    <property type="entry name" value="ARSENICAL RESISTANCE OPERON REPRESSOR ARSR-RELATED"/>
    <property type="match status" value="1"/>
</dbReference>
<evidence type="ECO:0000256" key="2">
    <source>
        <dbReference type="ARBA" id="ARBA00023125"/>
    </source>
</evidence>
<dbReference type="InterPro" id="IPR036388">
    <property type="entry name" value="WH-like_DNA-bd_sf"/>
</dbReference>
<dbReference type="Proteomes" id="UP000199433">
    <property type="component" value="Unassembled WGS sequence"/>
</dbReference>